<dbReference type="Gene3D" id="3.90.1150.10">
    <property type="entry name" value="Aspartate Aminotransferase, domain 1"/>
    <property type="match status" value="1"/>
</dbReference>
<organism evidence="2 5">
    <name type="scientific">Clostridium pasteurianum DSM 525 = ATCC 6013</name>
    <dbReference type="NCBI Taxonomy" id="1262449"/>
    <lineage>
        <taxon>Bacteria</taxon>
        <taxon>Bacillati</taxon>
        <taxon>Bacillota</taxon>
        <taxon>Clostridia</taxon>
        <taxon>Eubacteriales</taxon>
        <taxon>Clostridiaceae</taxon>
        <taxon>Clostridium</taxon>
    </lineage>
</organism>
<dbReference type="SUPFAM" id="SSF53383">
    <property type="entry name" value="PLP-dependent transferases"/>
    <property type="match status" value="1"/>
</dbReference>
<dbReference type="GO" id="GO:0047298">
    <property type="term" value="F:(S)-3-amino-2-methylpropionate transaminase activity"/>
    <property type="evidence" value="ECO:0007669"/>
    <property type="project" value="UniProtKB-EC"/>
</dbReference>
<dbReference type="Pfam" id="PF00202">
    <property type="entry name" value="Aminotran_3"/>
    <property type="match status" value="1"/>
</dbReference>
<dbReference type="eggNOG" id="COG0160">
    <property type="taxonomic scope" value="Bacteria"/>
</dbReference>
<dbReference type="Proteomes" id="UP000030905">
    <property type="component" value="Chromosome"/>
</dbReference>
<dbReference type="PATRIC" id="fig|1262449.7.peg.3938"/>
<dbReference type="EMBL" id="CP009268">
    <property type="protein sequence ID" value="AJA53928.1"/>
    <property type="molecule type" value="Genomic_DNA"/>
</dbReference>
<dbReference type="PANTHER" id="PTHR45688:SF13">
    <property type="entry name" value="ALANINE--GLYOXYLATE AMINOTRANSFERASE 2-LIKE"/>
    <property type="match status" value="1"/>
</dbReference>
<evidence type="ECO:0000256" key="1">
    <source>
        <dbReference type="ARBA" id="ARBA00008954"/>
    </source>
</evidence>
<proteinExistence type="inferred from homology"/>
<keyword evidence="2" id="KW-0808">Transferase</keyword>
<dbReference type="AlphaFoldDB" id="A0A0H3JBL5"/>
<evidence type="ECO:0000313" key="4">
    <source>
        <dbReference type="Proteomes" id="UP000028042"/>
    </source>
</evidence>
<keyword evidence="5" id="KW-1185">Reference proteome</keyword>
<dbReference type="PANTHER" id="PTHR45688">
    <property type="match status" value="1"/>
</dbReference>
<dbReference type="Proteomes" id="UP000028042">
    <property type="component" value="Unassembled WGS sequence"/>
</dbReference>
<dbReference type="InterPro" id="IPR005814">
    <property type="entry name" value="Aminotrans_3"/>
</dbReference>
<dbReference type="GO" id="GO:0034386">
    <property type="term" value="F:4-aminobutyrate:2-oxoglutarate transaminase activity"/>
    <property type="evidence" value="ECO:0007669"/>
    <property type="project" value="UniProtKB-EC"/>
</dbReference>
<protein>
    <submittedName>
        <fullName evidence="3">Aminotransferase class-III</fullName>
    </submittedName>
    <submittedName>
        <fullName evidence="2">Putative 4-aminobutyrate aminotransferase</fullName>
        <ecNumber evidence="2">2.6.1.19</ecNumber>
        <ecNumber evidence="2">2.6.1.22</ecNumber>
    </submittedName>
</protein>
<dbReference type="InterPro" id="IPR015422">
    <property type="entry name" value="PyrdxlP-dep_Trfase_small"/>
</dbReference>
<reference evidence="2 5" key="1">
    <citation type="journal article" date="2015" name="Genome Announc.">
        <title>Complete Genome Sequence of the Nitrogen-Fixing and Solvent-Producing Clostridium pasteurianum DSM 525.</title>
        <authorList>
            <person name="Poehlein A."/>
            <person name="Grosse-Honebrink A."/>
            <person name="Zhang Y."/>
            <person name="Minton N.P."/>
            <person name="Daniel R."/>
        </authorList>
    </citation>
    <scope>NUCLEOTIDE SEQUENCE [LARGE SCALE GENOMIC DNA]</scope>
    <source>
        <strain evidence="2">DSM 525</strain>
        <strain evidence="5">DSM 525 / ATCC 6013</strain>
    </source>
</reference>
<evidence type="ECO:0000313" key="3">
    <source>
        <dbReference type="EMBL" id="KRU14047.1"/>
    </source>
</evidence>
<dbReference type="InterPro" id="IPR015424">
    <property type="entry name" value="PyrdxlP-dep_Trfase"/>
</dbReference>
<evidence type="ECO:0000313" key="5">
    <source>
        <dbReference type="Proteomes" id="UP000030905"/>
    </source>
</evidence>
<keyword evidence="2" id="KW-0032">Aminotransferase</keyword>
<gene>
    <name evidence="2" type="primary">gabT2</name>
    <name evidence="2" type="ORF">CLPA_c39020</name>
    <name evidence="3" type="ORF">CP6013_03303</name>
</gene>
<reference evidence="3 4" key="3">
    <citation type="journal article" name="Genome Announc.">
        <title>Improved Draft Genome Sequence of Clostridium pasteurianum Strain ATCC 6013 (DSM 525) Using a Hybrid Next-Generation Sequencing Approach.</title>
        <authorList>
            <person name="Pyne M.E."/>
            <person name="Utturkar S."/>
            <person name="Brown S.D."/>
            <person name="Moo-Young M."/>
            <person name="Chung D.A."/>
            <person name="Chou C.P."/>
        </authorList>
    </citation>
    <scope>NUCLEOTIDE SEQUENCE [LARGE SCALE GENOMIC DNA]</scope>
    <source>
        <strain evidence="3 4">ATCC 6013</strain>
    </source>
</reference>
<accession>A0A0H3JBL5</accession>
<dbReference type="KEGG" id="cpae:CPAST_c39020"/>
<dbReference type="KEGG" id="cpat:CLPA_c39020"/>
<name>A0A0H3JBL5_CLOPA</name>
<comment type="similarity">
    <text evidence="1">Belongs to the class-III pyridoxal-phosphate-dependent aminotransferase family.</text>
</comment>
<sequence>MACASALKTIEIMERDHLENRSMQIGKKVMDTYHKWMEKYQVIGDIRGLGGMVGLEFVTDQESKTPNAPLVSAVVAECVQNGLMVESAGIYGNVIRFLAPLVITDEQLEAGLAILEDAIVKCM</sequence>
<dbReference type="GO" id="GO:0030170">
    <property type="term" value="F:pyridoxal phosphate binding"/>
    <property type="evidence" value="ECO:0007669"/>
    <property type="project" value="InterPro"/>
</dbReference>
<evidence type="ECO:0000313" key="2">
    <source>
        <dbReference type="EMBL" id="AJA53928.1"/>
    </source>
</evidence>
<dbReference type="EC" id="2.6.1.19" evidence="2"/>
<dbReference type="EC" id="2.6.1.22" evidence="2"/>
<reference evidence="3" key="2">
    <citation type="submission" date="2015-10" db="EMBL/GenBank/DDBJ databases">
        <title>Improved Draft Genome Sequence of Clostridium pasteurianum Strain ATCC 6013 (DSM 525) Using a Hybrid Next-Generation Sequencing Approach.</title>
        <authorList>
            <person name="Pyne M.E."/>
            <person name="Utturkar S.M."/>
            <person name="Brown S.D."/>
            <person name="Moo-Young M."/>
            <person name="Chung D.A."/>
            <person name="Chou P.C."/>
        </authorList>
    </citation>
    <scope>NUCLEOTIDE SEQUENCE</scope>
    <source>
        <strain evidence="3">ATCC 6013</strain>
    </source>
</reference>
<dbReference type="EMBL" id="JPGY02000001">
    <property type="protein sequence ID" value="KRU14047.1"/>
    <property type="molecule type" value="Genomic_DNA"/>
</dbReference>